<evidence type="ECO:0000313" key="2">
    <source>
        <dbReference type="EnsemblMetazoa" id="Aqu2.1.43891_001"/>
    </source>
</evidence>
<feature type="transmembrane region" description="Helical" evidence="1">
    <location>
        <begin position="28"/>
        <end position="45"/>
    </location>
</feature>
<proteinExistence type="predicted"/>
<accession>A0A1X7VU70</accession>
<organism evidence="2">
    <name type="scientific">Amphimedon queenslandica</name>
    <name type="common">Sponge</name>
    <dbReference type="NCBI Taxonomy" id="400682"/>
    <lineage>
        <taxon>Eukaryota</taxon>
        <taxon>Metazoa</taxon>
        <taxon>Porifera</taxon>
        <taxon>Demospongiae</taxon>
        <taxon>Heteroscleromorpha</taxon>
        <taxon>Haplosclerida</taxon>
        <taxon>Niphatidae</taxon>
        <taxon>Amphimedon</taxon>
    </lineage>
</organism>
<sequence length="52" mass="6184">MIIHYCKKTVTEVIIIIIISITISNNKLISFVNSVIFINLYVYWYKFLVMIN</sequence>
<keyword evidence="1" id="KW-0812">Transmembrane</keyword>
<keyword evidence="1" id="KW-0472">Membrane</keyword>
<protein>
    <submittedName>
        <fullName evidence="2">Uncharacterized protein</fullName>
    </submittedName>
</protein>
<dbReference type="InParanoid" id="A0A1X7VU70"/>
<dbReference type="EnsemblMetazoa" id="Aqu2.1.43891_001">
    <property type="protein sequence ID" value="Aqu2.1.43891_001"/>
    <property type="gene ID" value="Aqu2.1.43891"/>
</dbReference>
<name>A0A1X7VU70_AMPQE</name>
<dbReference type="AlphaFoldDB" id="A0A1X7VU70"/>
<keyword evidence="1" id="KW-1133">Transmembrane helix</keyword>
<evidence type="ECO:0000256" key="1">
    <source>
        <dbReference type="SAM" id="Phobius"/>
    </source>
</evidence>
<reference evidence="2" key="1">
    <citation type="submission" date="2017-05" db="UniProtKB">
        <authorList>
            <consortium name="EnsemblMetazoa"/>
        </authorList>
    </citation>
    <scope>IDENTIFICATION</scope>
</reference>